<sequence length="1170" mass="128093">METLSDKSRVSSSNQGLDSPSINVPFQNSSGPLSLVETQVKVVEKMDRNGIGNVSVDHTRKKRGRKKISVESFKDAKGINEGDVLIKSLKVVGENVRSIRRSARKVRDKGSTSNGLNNEVQESQNIDEESKEVDEDGDDEEEEETGDLEHGFSMGDLVWVKIKSHPWWPGQIYNPLDASATAEKYKRRNSLLVVCFGDGTFAWCYPYQLKPFRENFKQFANQGSSKNFLRAVKEAVNEIGRLVVFEMACSCLASEQITLMPVATNAGIKEGVAVPYAGIEGLSVTEFEPAEFIEDLKSIAQGVSMDNMLELVVLKRRLSAFYCAKGYGQLPRYHEPTGILDLNDSAGNGIRREDNVEGGKADLSGSPVEADWLSLPVDSGVGKTGITISRRFHGITEAELFQTKKQRSIAELLAGESNVKHDEACIGGLTEEVSKSGKETVRPRKRKKNMGSEVEHNNYAAEELIDSDKQTSASRTRKRDFDTEDGIVNNEAEEDTISVETTPSTRNGRIKKGSEFGNNGDVAEETTLSGKQMPSRTRKRSKRSEVGNVNDVAKEAPISSKQTIGPMTRNTFQDPKVGDANHVVQELTFSGEPISESREKRTHKGKDVGDEKNVAEELSPAAKQTTESRIVENSLQSDLGNGSDIVTEGAGGSKQTSLSQMPNKTKLSGALSAAGENKASNVENDVLGIGTGIKSGSSLRERKKSKYLSPPYTNLGQRHRNLVSTNETEKESPSISHVEESLVRTADQFTVSHTITRCNVEPSQKELSKDSHSVGNPSGSSSPLKLKEFPTKPVLEEGNTSAHEMLSDFRSAALDPLYLTENQSDDSIKGFFTKMRSSVYRDGSDFKIYNKYLAGGGSRKRISLDTEADLPGKDTYETGHPKSEGNTERKKRKKKGDETLRSPKMNSKHAGGTSDMQMSPNVEDNGVQSVVALLLTFAEGVSLPSKEGLITTFSTFGDIRESETKVIEDSGCAQVVFARSSDAEEAYNNFGKIRNSFGSAVVSYRLRYLSVVSRASETVGNSHQQDDHLPSSMEGGNTQRNQSALGSQVGEVPPLELVRGNLQMTTSVLEKSWANLSLEVKANLDGEIKDLLNKETVVVRVIGRIVFHCEMVCLGKGVEAHRLLCIVDYQCVEGVEYFFLGHRICAKDFGTSRVSPGTGLDNMMESATLY</sequence>
<dbReference type="CDD" id="cd05162">
    <property type="entry name" value="PWWP"/>
    <property type="match status" value="1"/>
</dbReference>
<feature type="compositionally biased region" description="Polar residues" evidence="1">
    <location>
        <begin position="526"/>
        <end position="535"/>
    </location>
</feature>
<evidence type="ECO:0000313" key="3">
    <source>
        <dbReference type="EMBL" id="KAF9604728.1"/>
    </source>
</evidence>
<feature type="region of interest" description="Disordered" evidence="1">
    <location>
        <begin position="434"/>
        <end position="576"/>
    </location>
</feature>
<feature type="region of interest" description="Disordered" evidence="1">
    <location>
        <begin position="588"/>
        <end position="662"/>
    </location>
</feature>
<reference evidence="3 4" key="1">
    <citation type="submission" date="2020-10" db="EMBL/GenBank/DDBJ databases">
        <title>The Coptis chinensis genome and diversification of protoberbering-type alkaloids.</title>
        <authorList>
            <person name="Wang B."/>
            <person name="Shu S."/>
            <person name="Song C."/>
            <person name="Liu Y."/>
        </authorList>
    </citation>
    <scope>NUCLEOTIDE SEQUENCE [LARGE SCALE GENOMIC DNA]</scope>
    <source>
        <strain evidence="3">HL-2020</strain>
        <tissue evidence="3">Leaf</tissue>
    </source>
</reference>
<feature type="compositionally biased region" description="Polar residues" evidence="1">
    <location>
        <begin position="559"/>
        <end position="573"/>
    </location>
</feature>
<feature type="region of interest" description="Disordered" evidence="1">
    <location>
        <begin position="760"/>
        <end position="787"/>
    </location>
</feature>
<dbReference type="Pfam" id="PF00855">
    <property type="entry name" value="PWWP"/>
    <property type="match status" value="1"/>
</dbReference>
<feature type="compositionally biased region" description="Basic and acidic residues" evidence="1">
    <location>
        <begin position="595"/>
        <end position="615"/>
    </location>
</feature>
<dbReference type="InterPro" id="IPR053063">
    <property type="entry name" value="PWWP_domain_containing_PDP"/>
</dbReference>
<dbReference type="AlphaFoldDB" id="A0A835HUV2"/>
<dbReference type="SUPFAM" id="SSF63748">
    <property type="entry name" value="Tudor/PWWP/MBT"/>
    <property type="match status" value="1"/>
</dbReference>
<proteinExistence type="predicted"/>
<feature type="region of interest" description="Disordered" evidence="1">
    <location>
        <begin position="1"/>
        <end position="33"/>
    </location>
</feature>
<evidence type="ECO:0000313" key="4">
    <source>
        <dbReference type="Proteomes" id="UP000631114"/>
    </source>
</evidence>
<name>A0A835HUV2_9MAGN</name>
<dbReference type="PROSITE" id="PS50812">
    <property type="entry name" value="PWWP"/>
    <property type="match status" value="1"/>
</dbReference>
<feature type="compositionally biased region" description="Polar residues" evidence="1">
    <location>
        <begin position="622"/>
        <end position="640"/>
    </location>
</feature>
<protein>
    <recommendedName>
        <fullName evidence="2">PWWP domain-containing protein</fullName>
    </recommendedName>
</protein>
<dbReference type="PANTHER" id="PTHR42851:SF12">
    <property type="entry name" value="PWWP DOMAIN PROTEIN"/>
    <property type="match status" value="1"/>
</dbReference>
<dbReference type="InterPro" id="IPR000313">
    <property type="entry name" value="PWWP_dom"/>
</dbReference>
<feature type="compositionally biased region" description="Basic and acidic residues" evidence="1">
    <location>
        <begin position="870"/>
        <end position="888"/>
    </location>
</feature>
<evidence type="ECO:0000259" key="2">
    <source>
        <dbReference type="PROSITE" id="PS50812"/>
    </source>
</evidence>
<dbReference type="Gene3D" id="2.30.30.140">
    <property type="match status" value="1"/>
</dbReference>
<dbReference type="Proteomes" id="UP000631114">
    <property type="component" value="Unassembled WGS sequence"/>
</dbReference>
<feature type="compositionally biased region" description="Polar residues" evidence="1">
    <location>
        <begin position="111"/>
        <end position="124"/>
    </location>
</feature>
<comment type="caution">
    <text evidence="3">The sequence shown here is derived from an EMBL/GenBank/DDBJ whole genome shotgun (WGS) entry which is preliminary data.</text>
</comment>
<feature type="compositionally biased region" description="Polar residues" evidence="1">
    <location>
        <begin position="653"/>
        <end position="662"/>
    </location>
</feature>
<dbReference type="EMBL" id="JADFTS010000005">
    <property type="protein sequence ID" value="KAF9604728.1"/>
    <property type="molecule type" value="Genomic_DNA"/>
</dbReference>
<dbReference type="OrthoDB" id="62853at2759"/>
<dbReference type="SMART" id="SM00293">
    <property type="entry name" value="PWWP"/>
    <property type="match status" value="1"/>
</dbReference>
<feature type="domain" description="PWWP" evidence="2">
    <location>
        <begin position="154"/>
        <end position="215"/>
    </location>
</feature>
<feature type="compositionally biased region" description="Polar residues" evidence="1">
    <location>
        <begin position="498"/>
        <end position="507"/>
    </location>
</feature>
<gene>
    <name evidence="3" type="ORF">IFM89_009524</name>
</gene>
<keyword evidence="4" id="KW-1185">Reference proteome</keyword>
<feature type="region of interest" description="Disordered" evidence="1">
    <location>
        <begin position="101"/>
        <end position="147"/>
    </location>
</feature>
<feature type="compositionally biased region" description="Basic and acidic residues" evidence="1">
    <location>
        <begin position="763"/>
        <end position="772"/>
    </location>
</feature>
<organism evidence="3 4">
    <name type="scientific">Coptis chinensis</name>
    <dbReference type="NCBI Taxonomy" id="261450"/>
    <lineage>
        <taxon>Eukaryota</taxon>
        <taxon>Viridiplantae</taxon>
        <taxon>Streptophyta</taxon>
        <taxon>Embryophyta</taxon>
        <taxon>Tracheophyta</taxon>
        <taxon>Spermatophyta</taxon>
        <taxon>Magnoliopsida</taxon>
        <taxon>Ranunculales</taxon>
        <taxon>Ranunculaceae</taxon>
        <taxon>Coptidoideae</taxon>
        <taxon>Coptis</taxon>
    </lineage>
</organism>
<accession>A0A835HUV2</accession>
<dbReference type="PANTHER" id="PTHR42851">
    <property type="entry name" value="ALDOLASE-RELATED"/>
    <property type="match status" value="1"/>
</dbReference>
<feature type="region of interest" description="Disordered" evidence="1">
    <location>
        <begin position="1019"/>
        <end position="1045"/>
    </location>
</feature>
<feature type="compositionally biased region" description="Low complexity" evidence="1">
    <location>
        <begin position="773"/>
        <end position="783"/>
    </location>
</feature>
<evidence type="ECO:0000256" key="1">
    <source>
        <dbReference type="SAM" id="MobiDB-lite"/>
    </source>
</evidence>
<feature type="compositionally biased region" description="Polar residues" evidence="1">
    <location>
        <begin position="1034"/>
        <end position="1045"/>
    </location>
</feature>
<feature type="compositionally biased region" description="Polar residues" evidence="1">
    <location>
        <begin position="10"/>
        <end position="32"/>
    </location>
</feature>
<feature type="region of interest" description="Disordered" evidence="1">
    <location>
        <begin position="867"/>
        <end position="916"/>
    </location>
</feature>
<feature type="compositionally biased region" description="Acidic residues" evidence="1">
    <location>
        <begin position="125"/>
        <end position="146"/>
    </location>
</feature>